<protein>
    <submittedName>
        <fullName evidence="4">Uncharacterized protein</fullName>
    </submittedName>
</protein>
<feature type="repeat" description="TPR" evidence="2">
    <location>
        <begin position="426"/>
        <end position="459"/>
    </location>
</feature>
<keyword evidence="2" id="KW-0802">TPR repeat</keyword>
<name>A0A1V9YTY3_9STRA</name>
<evidence type="ECO:0000256" key="2">
    <source>
        <dbReference type="PROSITE-ProRule" id="PRU00339"/>
    </source>
</evidence>
<keyword evidence="1" id="KW-0040">ANK repeat</keyword>
<dbReference type="InterPro" id="IPR002110">
    <property type="entry name" value="Ankyrin_rpt"/>
</dbReference>
<sequence length="483" mass="52219">MSAAAKEKGASEYQAQKKMIENLLSCANDGDLSKLEEVVNEIVASTNNSLSKSDVLSDFKDAHKRSAIHFAALNGRRKIITFIMQHSQASINLIDEDGRTPLLYAIKSNEFATAKALIVDYKADVNIVANNGTSCLHEAAANGSVRAIKLLAEYGANLEAKTPNGTPLHMAVSEDQEKSVEALLELKADVNARNDHGITPLLLATLMRKASVAKLLLIANADMQVNIMPGITAVHVAAETGFADVIKIMLETRPVDTKTIANQRSEAGVTPLQLAAGMGHADVARLLQPFTIGFEQTNFDLLMAQEQARVASEVHTPVAPPKAPEAGATTAPAATEAEDDDVELPPMAPVDSATEAKANAIKEKGNALFVKKQYVESIELYTQALALNPCDALLYSNRCAAYLAAGEAKKALHDVRISKKLKPNWAKALFREGQCLEALKRYEDAAMAMWSAMQLAPDDKVIKKRFQACVQRGREDYQASLKK</sequence>
<evidence type="ECO:0000256" key="1">
    <source>
        <dbReference type="PROSITE-ProRule" id="PRU00023"/>
    </source>
</evidence>
<dbReference type="AlphaFoldDB" id="A0A1V9YTY3"/>
<dbReference type="SUPFAM" id="SSF48403">
    <property type="entry name" value="Ankyrin repeat"/>
    <property type="match status" value="1"/>
</dbReference>
<dbReference type="STRING" id="74557.A0A1V9YTY3"/>
<dbReference type="PROSITE" id="PS50005">
    <property type="entry name" value="TPR"/>
    <property type="match status" value="2"/>
</dbReference>
<feature type="repeat" description="ANK" evidence="1">
    <location>
        <begin position="97"/>
        <end position="130"/>
    </location>
</feature>
<gene>
    <name evidence="4" type="ORF">THRCLA_09904</name>
</gene>
<dbReference type="Pfam" id="PF12796">
    <property type="entry name" value="Ank_2"/>
    <property type="match status" value="2"/>
</dbReference>
<evidence type="ECO:0000313" key="4">
    <source>
        <dbReference type="EMBL" id="OQR89137.1"/>
    </source>
</evidence>
<proteinExistence type="predicted"/>
<dbReference type="InterPro" id="IPR051616">
    <property type="entry name" value="Cul2-RING_E3_ligase_SR"/>
</dbReference>
<dbReference type="PROSITE" id="PS50297">
    <property type="entry name" value="ANK_REP_REGION"/>
    <property type="match status" value="2"/>
</dbReference>
<dbReference type="EMBL" id="JNBS01002847">
    <property type="protein sequence ID" value="OQR89137.1"/>
    <property type="molecule type" value="Genomic_DNA"/>
</dbReference>
<dbReference type="SUPFAM" id="SSF48452">
    <property type="entry name" value="TPR-like"/>
    <property type="match status" value="1"/>
</dbReference>
<dbReference type="Proteomes" id="UP000243217">
    <property type="component" value="Unassembled WGS sequence"/>
</dbReference>
<feature type="repeat" description="ANK" evidence="1">
    <location>
        <begin position="163"/>
        <end position="195"/>
    </location>
</feature>
<dbReference type="Gene3D" id="1.25.40.20">
    <property type="entry name" value="Ankyrin repeat-containing domain"/>
    <property type="match status" value="2"/>
</dbReference>
<dbReference type="InterPro" id="IPR011990">
    <property type="entry name" value="TPR-like_helical_dom_sf"/>
</dbReference>
<evidence type="ECO:0000313" key="5">
    <source>
        <dbReference type="Proteomes" id="UP000243217"/>
    </source>
</evidence>
<keyword evidence="5" id="KW-1185">Reference proteome</keyword>
<dbReference type="PROSITE" id="PS50088">
    <property type="entry name" value="ANK_REPEAT"/>
    <property type="match status" value="3"/>
</dbReference>
<feature type="region of interest" description="Disordered" evidence="3">
    <location>
        <begin position="316"/>
        <end position="340"/>
    </location>
</feature>
<dbReference type="InterPro" id="IPR019734">
    <property type="entry name" value="TPR_rpt"/>
</dbReference>
<organism evidence="4 5">
    <name type="scientific">Thraustotheca clavata</name>
    <dbReference type="NCBI Taxonomy" id="74557"/>
    <lineage>
        <taxon>Eukaryota</taxon>
        <taxon>Sar</taxon>
        <taxon>Stramenopiles</taxon>
        <taxon>Oomycota</taxon>
        <taxon>Saprolegniomycetes</taxon>
        <taxon>Saprolegniales</taxon>
        <taxon>Achlyaceae</taxon>
        <taxon>Thraustotheca</taxon>
    </lineage>
</organism>
<dbReference type="PANTHER" id="PTHR46224">
    <property type="entry name" value="ANKYRIN REPEAT FAMILY PROTEIN"/>
    <property type="match status" value="1"/>
</dbReference>
<reference evidence="4 5" key="1">
    <citation type="journal article" date="2014" name="Genome Biol. Evol.">
        <title>The secreted proteins of Achlya hypogyna and Thraustotheca clavata identify the ancestral oomycete secretome and reveal gene acquisitions by horizontal gene transfer.</title>
        <authorList>
            <person name="Misner I."/>
            <person name="Blouin N."/>
            <person name="Leonard G."/>
            <person name="Richards T.A."/>
            <person name="Lane C.E."/>
        </authorList>
    </citation>
    <scope>NUCLEOTIDE SEQUENCE [LARGE SCALE GENOMIC DNA]</scope>
    <source>
        <strain evidence="4 5">ATCC 34112</strain>
    </source>
</reference>
<dbReference type="InterPro" id="IPR036770">
    <property type="entry name" value="Ankyrin_rpt-contain_sf"/>
</dbReference>
<feature type="repeat" description="TPR" evidence="2">
    <location>
        <begin position="358"/>
        <end position="391"/>
    </location>
</feature>
<dbReference type="OrthoDB" id="20872at2759"/>
<dbReference type="PANTHER" id="PTHR46224:SF6">
    <property type="entry name" value="ANKYRIN REPEAT FAMILY PROTEIN"/>
    <property type="match status" value="1"/>
</dbReference>
<dbReference type="SMART" id="SM00028">
    <property type="entry name" value="TPR"/>
    <property type="match status" value="3"/>
</dbReference>
<dbReference type="SMART" id="SM00248">
    <property type="entry name" value="ANK"/>
    <property type="match status" value="7"/>
</dbReference>
<comment type="caution">
    <text evidence="4">The sequence shown here is derived from an EMBL/GenBank/DDBJ whole genome shotgun (WGS) entry which is preliminary data.</text>
</comment>
<accession>A0A1V9YTY3</accession>
<feature type="compositionally biased region" description="Low complexity" evidence="3">
    <location>
        <begin position="324"/>
        <end position="335"/>
    </location>
</feature>
<dbReference type="Gene3D" id="1.25.40.10">
    <property type="entry name" value="Tetratricopeptide repeat domain"/>
    <property type="match status" value="1"/>
</dbReference>
<feature type="repeat" description="ANK" evidence="1">
    <location>
        <begin position="131"/>
        <end position="163"/>
    </location>
</feature>
<evidence type="ECO:0000256" key="3">
    <source>
        <dbReference type="SAM" id="MobiDB-lite"/>
    </source>
</evidence>